<dbReference type="EMBL" id="FLRD01000106">
    <property type="protein sequence ID" value="SBT37450.1"/>
    <property type="molecule type" value="Genomic_DNA"/>
</dbReference>
<reference evidence="3 4" key="1">
    <citation type="submission" date="2016-05" db="EMBL/GenBank/DDBJ databases">
        <authorList>
            <person name="Naeem Raeece"/>
        </authorList>
    </citation>
    <scope>NUCLEOTIDE SEQUENCE [LARGE SCALE GENOMIC DNA]</scope>
</reference>
<reference evidence="1" key="2">
    <citation type="submission" date="2016-05" db="EMBL/GenBank/DDBJ databases">
        <authorList>
            <person name="Lavstsen T."/>
            <person name="Jespersen J.S."/>
        </authorList>
    </citation>
    <scope>NUCLEOTIDE SEQUENCE [LARGE SCALE GENOMIC DNA]</scope>
</reference>
<sequence length="82" mass="9473">MVYTRSKGAVAMYHSARLSKRKGGRDDNLGRISRHCAPFRAISYHFVPFRAISYHFVPFRAISYHFVPFRAILCHFATLLLA</sequence>
<keyword evidence="4" id="KW-1185">Reference proteome</keyword>
<dbReference type="Proteomes" id="UP000078550">
    <property type="component" value="Unassembled WGS sequence"/>
</dbReference>
<evidence type="ECO:0000313" key="3">
    <source>
        <dbReference type="Proteomes" id="UP000078550"/>
    </source>
</evidence>
<dbReference type="AlphaFoldDB" id="A0A1A8Z0X7"/>
<name>A0A1A8Z0X7_PLAOA</name>
<evidence type="ECO:0000313" key="2">
    <source>
        <dbReference type="EMBL" id="SBT38204.1"/>
    </source>
</evidence>
<gene>
    <name evidence="1" type="ORF">POVWA1_035860</name>
    <name evidence="2" type="ORF">POVWA2_035150</name>
</gene>
<dbReference type="EMBL" id="FLRE01000137">
    <property type="protein sequence ID" value="SBT38204.1"/>
    <property type="molecule type" value="Genomic_DNA"/>
</dbReference>
<accession>A0A1A8Z0X7</accession>
<protein>
    <submittedName>
        <fullName evidence="1">Uncharacterized protein</fullName>
    </submittedName>
</protein>
<organism evidence="1 4">
    <name type="scientific">Plasmodium ovale wallikeri</name>
    <dbReference type="NCBI Taxonomy" id="864142"/>
    <lineage>
        <taxon>Eukaryota</taxon>
        <taxon>Sar</taxon>
        <taxon>Alveolata</taxon>
        <taxon>Apicomplexa</taxon>
        <taxon>Aconoidasida</taxon>
        <taxon>Haemosporida</taxon>
        <taxon>Plasmodiidae</taxon>
        <taxon>Plasmodium</taxon>
        <taxon>Plasmodium (Plasmodium)</taxon>
    </lineage>
</organism>
<proteinExistence type="predicted"/>
<evidence type="ECO:0000313" key="4">
    <source>
        <dbReference type="Proteomes" id="UP000078555"/>
    </source>
</evidence>
<dbReference type="Proteomes" id="UP000078555">
    <property type="component" value="Unassembled WGS sequence"/>
</dbReference>
<evidence type="ECO:0000313" key="1">
    <source>
        <dbReference type="EMBL" id="SBT37450.1"/>
    </source>
</evidence>